<name>D3FTG7_ALKPO</name>
<accession>D3FTG7</accession>
<sequence length="80" mass="9329">MSDEAELKLKELSRQQLELNDTLQEDPLNNALAQLKEVLAQLEPFEEVTHQMLQYLVERIEISEKGEPSVIYRFSLLNEV</sequence>
<gene>
    <name evidence="1" type="ordered locus">BpOF4_09925</name>
</gene>
<dbReference type="Proteomes" id="UP000001544">
    <property type="component" value="Chromosome"/>
</dbReference>
<evidence type="ECO:0008006" key="3">
    <source>
        <dbReference type="Google" id="ProtNLM"/>
    </source>
</evidence>
<organism evidence="1 2">
    <name type="scientific">Alkalihalophilus pseudofirmus (strain ATCC BAA-2126 / JCM 17055 / OF4)</name>
    <name type="common">Bacillus pseudofirmus</name>
    <dbReference type="NCBI Taxonomy" id="398511"/>
    <lineage>
        <taxon>Bacteria</taxon>
        <taxon>Bacillati</taxon>
        <taxon>Bacillota</taxon>
        <taxon>Bacilli</taxon>
        <taxon>Bacillales</taxon>
        <taxon>Bacillaceae</taxon>
        <taxon>Alkalihalophilus</taxon>
    </lineage>
</organism>
<dbReference type="KEGG" id="bpf:BpOF4_09925"/>
<reference evidence="1 2" key="1">
    <citation type="journal article" date="2011" name="Environ. Microbiol.">
        <title>Genome of alkaliphilic Bacillus pseudofirmus OF4 reveals adaptations that support the ability to grow in an external pH range from 7.5 to 11.4.</title>
        <authorList>
            <person name="Janto B."/>
            <person name="Ahmed A."/>
            <person name="Ito M."/>
            <person name="Liu J."/>
            <person name="Hicks D.B."/>
            <person name="Pagni S."/>
            <person name="Fackelmayer O.J."/>
            <person name="Smith T.A."/>
            <person name="Earl J."/>
            <person name="Elbourne L.D."/>
            <person name="Hassan K."/>
            <person name="Paulsen I.T."/>
            <person name="Kolsto A.B."/>
            <person name="Tourasse N.J."/>
            <person name="Ehrlich G.D."/>
            <person name="Boissy R."/>
            <person name="Ivey D.M."/>
            <person name="Li G."/>
            <person name="Xue Y."/>
            <person name="Ma Y."/>
            <person name="Hu F.Z."/>
            <person name="Krulwich T.A."/>
        </authorList>
    </citation>
    <scope>NUCLEOTIDE SEQUENCE [LARGE SCALE GENOMIC DNA]</scope>
    <source>
        <strain evidence="2">ATCC BAA-2126 / JCM 17055 / OF4</strain>
    </source>
</reference>
<evidence type="ECO:0000313" key="1">
    <source>
        <dbReference type="EMBL" id="ADC50040.1"/>
    </source>
</evidence>
<dbReference type="RefSeq" id="WP_012957406.1">
    <property type="nucleotide sequence ID" value="NC_013791.2"/>
</dbReference>
<evidence type="ECO:0000313" key="2">
    <source>
        <dbReference type="Proteomes" id="UP000001544"/>
    </source>
</evidence>
<keyword evidence="2" id="KW-1185">Reference proteome</keyword>
<dbReference type="EMBL" id="CP001878">
    <property type="protein sequence ID" value="ADC50040.1"/>
    <property type="molecule type" value="Genomic_DNA"/>
</dbReference>
<dbReference type="HOGENOM" id="CLU_2582431_0_0_9"/>
<dbReference type="AlphaFoldDB" id="D3FTG7"/>
<protein>
    <recommendedName>
        <fullName evidence="3">DUF4368 domain-containing protein</fullName>
    </recommendedName>
</protein>
<proteinExistence type="predicted"/>